<dbReference type="RefSeq" id="WP_261696113.1">
    <property type="nucleotide sequence ID" value="NZ_CP104694.1"/>
</dbReference>
<evidence type="ECO:0000313" key="1">
    <source>
        <dbReference type="EMBL" id="UXI69155.1"/>
    </source>
</evidence>
<protein>
    <submittedName>
        <fullName evidence="1">DUF3052 domain-containing protein</fullName>
    </submittedName>
</protein>
<accession>A0ABY6BJ80</accession>
<proteinExistence type="predicted"/>
<organism evidence="1 2">
    <name type="scientific">Tahibacter amnicola</name>
    <dbReference type="NCBI Taxonomy" id="2976241"/>
    <lineage>
        <taxon>Bacteria</taxon>
        <taxon>Pseudomonadati</taxon>
        <taxon>Pseudomonadota</taxon>
        <taxon>Gammaproteobacteria</taxon>
        <taxon>Lysobacterales</taxon>
        <taxon>Rhodanobacteraceae</taxon>
        <taxon>Tahibacter</taxon>
    </lineage>
</organism>
<dbReference type="EMBL" id="CP104694">
    <property type="protein sequence ID" value="UXI69155.1"/>
    <property type="molecule type" value="Genomic_DNA"/>
</dbReference>
<evidence type="ECO:0000313" key="2">
    <source>
        <dbReference type="Proteomes" id="UP001064632"/>
    </source>
</evidence>
<gene>
    <name evidence="1" type="ORF">N4264_05755</name>
</gene>
<name>A0ABY6BJ80_9GAMM</name>
<reference evidence="1" key="1">
    <citation type="submission" date="2022-09" db="EMBL/GenBank/DDBJ databases">
        <title>Tahibacter sp. nov., isolated from a fresh water.</title>
        <authorList>
            <person name="Baek J.H."/>
            <person name="Lee J.K."/>
            <person name="Kim J.M."/>
            <person name="Jeon C.O."/>
        </authorList>
    </citation>
    <scope>NUCLEOTIDE SEQUENCE</scope>
    <source>
        <strain evidence="1">W38</strain>
    </source>
</reference>
<dbReference type="Proteomes" id="UP001064632">
    <property type="component" value="Chromosome"/>
</dbReference>
<keyword evidence="2" id="KW-1185">Reference proteome</keyword>
<sequence>MQTTSNDAGYSGKPLWQKLGLKPGLCVHLSEAVERYAQLTGFDMTQVTLARHGAPFNFGHVFVQSREALAQALAALDERLAPDGQLWISWPKKASKIATDVTEDTVRELALPRQLVDVKVCAVDATWSGLKLVRRKSAR</sequence>